<dbReference type="SUPFAM" id="SSF49373">
    <property type="entry name" value="Invasin/intimin cell-adhesion fragments"/>
    <property type="match status" value="1"/>
</dbReference>
<comment type="caution">
    <text evidence="2">The sequence shown here is derived from an EMBL/GenBank/DDBJ whole genome shotgun (WGS) entry which is preliminary data.</text>
</comment>
<dbReference type="EMBL" id="JAJKFT010000010">
    <property type="protein sequence ID" value="MCC9631839.1"/>
    <property type="molecule type" value="Genomic_DNA"/>
</dbReference>
<name>A0A9X1MSM5_9BACT</name>
<feature type="region of interest" description="Disordered" evidence="1">
    <location>
        <begin position="93"/>
        <end position="118"/>
    </location>
</feature>
<evidence type="ECO:0000313" key="3">
    <source>
        <dbReference type="Proteomes" id="UP001139103"/>
    </source>
</evidence>
<dbReference type="Proteomes" id="UP001139103">
    <property type="component" value="Unassembled WGS sequence"/>
</dbReference>
<protein>
    <submittedName>
        <fullName evidence="2">Carboxypeptidase-like regulatory domain-containing protein</fullName>
    </submittedName>
</protein>
<sequence>MHSIRLKISGAAGVLTLSLLLGCGGKSGPILAPVEGSVTKDGQPISGAQVMFYPDAGRPSVGQTDGDGHYSLRFTADRPGAVLGSHQVTITYGGRPEPGAISETGEKRSAGGRGGIPKEFNWPEPVVIEDRANHVDFAL</sequence>
<dbReference type="InterPro" id="IPR013783">
    <property type="entry name" value="Ig-like_fold"/>
</dbReference>
<evidence type="ECO:0000313" key="2">
    <source>
        <dbReference type="EMBL" id="MCC9631839.1"/>
    </source>
</evidence>
<dbReference type="PROSITE" id="PS51257">
    <property type="entry name" value="PROKAR_LIPOPROTEIN"/>
    <property type="match status" value="1"/>
</dbReference>
<evidence type="ECO:0000256" key="1">
    <source>
        <dbReference type="SAM" id="MobiDB-lite"/>
    </source>
</evidence>
<dbReference type="AlphaFoldDB" id="A0A9X1MSM5"/>
<dbReference type="RefSeq" id="WP_230224507.1">
    <property type="nucleotide sequence ID" value="NZ_JAJKFT010000010.1"/>
</dbReference>
<dbReference type="InterPro" id="IPR008964">
    <property type="entry name" value="Invasin/intimin_cell_adhesion"/>
</dbReference>
<keyword evidence="2" id="KW-0378">Hydrolase</keyword>
<keyword evidence="3" id="KW-1185">Reference proteome</keyword>
<accession>A0A9X1MSM5</accession>
<keyword evidence="2" id="KW-0645">Protease</keyword>
<dbReference type="GO" id="GO:0004180">
    <property type="term" value="F:carboxypeptidase activity"/>
    <property type="evidence" value="ECO:0007669"/>
    <property type="project" value="UniProtKB-KW"/>
</dbReference>
<organism evidence="2 3">
    <name type="scientific">Blastopirellula sediminis</name>
    <dbReference type="NCBI Taxonomy" id="2894196"/>
    <lineage>
        <taxon>Bacteria</taxon>
        <taxon>Pseudomonadati</taxon>
        <taxon>Planctomycetota</taxon>
        <taxon>Planctomycetia</taxon>
        <taxon>Pirellulales</taxon>
        <taxon>Pirellulaceae</taxon>
        <taxon>Blastopirellula</taxon>
    </lineage>
</organism>
<proteinExistence type="predicted"/>
<keyword evidence="2" id="KW-0121">Carboxypeptidase</keyword>
<gene>
    <name evidence="2" type="ORF">LOC68_25875</name>
</gene>
<reference evidence="2" key="1">
    <citation type="submission" date="2021-11" db="EMBL/GenBank/DDBJ databases">
        <title>Genome sequence.</title>
        <authorList>
            <person name="Sun Q."/>
        </authorList>
    </citation>
    <scope>NUCLEOTIDE SEQUENCE</scope>
    <source>
        <strain evidence="2">JC732</strain>
    </source>
</reference>
<dbReference type="Gene3D" id="2.60.40.10">
    <property type="entry name" value="Immunoglobulins"/>
    <property type="match status" value="1"/>
</dbReference>